<dbReference type="PANTHER" id="PTHR18945">
    <property type="entry name" value="NEUROTRANSMITTER GATED ION CHANNEL"/>
    <property type="match status" value="1"/>
</dbReference>
<dbReference type="AlphaFoldDB" id="A0AAV2SDD7"/>
<organism evidence="5 6">
    <name type="scientific">Meganyctiphanes norvegica</name>
    <name type="common">Northern krill</name>
    <name type="synonym">Thysanopoda norvegica</name>
    <dbReference type="NCBI Taxonomy" id="48144"/>
    <lineage>
        <taxon>Eukaryota</taxon>
        <taxon>Metazoa</taxon>
        <taxon>Ecdysozoa</taxon>
        <taxon>Arthropoda</taxon>
        <taxon>Crustacea</taxon>
        <taxon>Multicrustacea</taxon>
        <taxon>Malacostraca</taxon>
        <taxon>Eumalacostraca</taxon>
        <taxon>Eucarida</taxon>
        <taxon>Euphausiacea</taxon>
        <taxon>Euphausiidae</taxon>
        <taxon>Meganyctiphanes</taxon>
    </lineage>
</organism>
<dbReference type="InterPro" id="IPR018000">
    <property type="entry name" value="Neurotransmitter_ion_chnl_CS"/>
</dbReference>
<dbReference type="GO" id="GO:0016020">
    <property type="term" value="C:membrane"/>
    <property type="evidence" value="ECO:0007669"/>
    <property type="project" value="UniProtKB-SubCell"/>
</dbReference>
<feature type="non-terminal residue" evidence="5">
    <location>
        <position position="125"/>
    </location>
</feature>
<dbReference type="PROSITE" id="PS00236">
    <property type="entry name" value="NEUROTR_ION_CHANNEL"/>
    <property type="match status" value="1"/>
</dbReference>
<keyword evidence="3" id="KW-0813">Transport</keyword>
<dbReference type="GO" id="GO:0005230">
    <property type="term" value="F:extracellular ligand-gated monoatomic ion channel activity"/>
    <property type="evidence" value="ECO:0007669"/>
    <property type="project" value="InterPro"/>
</dbReference>
<comment type="caution">
    <text evidence="5">The sequence shown here is derived from an EMBL/GenBank/DDBJ whole genome shotgun (WGS) entry which is preliminary data.</text>
</comment>
<dbReference type="InterPro" id="IPR036734">
    <property type="entry name" value="Neur_chan_lig-bd_sf"/>
</dbReference>
<feature type="non-terminal residue" evidence="5">
    <location>
        <position position="1"/>
    </location>
</feature>
<dbReference type="Pfam" id="PF02931">
    <property type="entry name" value="Neur_chan_LBD"/>
    <property type="match status" value="1"/>
</dbReference>
<comment type="subcellular location">
    <subcellularLocation>
        <location evidence="1">Membrane</location>
        <topology evidence="1">Multi-pass membrane protein</topology>
    </subcellularLocation>
</comment>
<accession>A0AAV2SDD7</accession>
<gene>
    <name evidence="5" type="ORF">MNOR_LOCUS34903</name>
</gene>
<dbReference type="Proteomes" id="UP001497623">
    <property type="component" value="Unassembled WGS sequence"/>
</dbReference>
<feature type="domain" description="Neurotransmitter-gated ion-channel ligand-binding" evidence="4">
    <location>
        <begin position="4"/>
        <end position="125"/>
    </location>
</feature>
<sequence>DDYGPVKVKVSLHITEIDSVDIHRGVFSPQIYFQQSWVDDRLKHDKTAGNVFLETVPSHVWIPDTMFQYVKSARLHTIPQPQHYIRIYPTGEVIYSQKLSLTLGCPMDLQLYPFDMHMCEIRMES</sequence>
<keyword evidence="3" id="KW-0406">Ion transport</keyword>
<dbReference type="InterPro" id="IPR006201">
    <property type="entry name" value="Neur_channel"/>
</dbReference>
<evidence type="ECO:0000256" key="3">
    <source>
        <dbReference type="RuleBase" id="RU000687"/>
    </source>
</evidence>
<proteinExistence type="inferred from homology"/>
<dbReference type="SUPFAM" id="SSF63712">
    <property type="entry name" value="Nicotinic receptor ligand binding domain-like"/>
    <property type="match status" value="1"/>
</dbReference>
<dbReference type="GO" id="GO:0004888">
    <property type="term" value="F:transmembrane signaling receptor activity"/>
    <property type="evidence" value="ECO:0007669"/>
    <property type="project" value="InterPro"/>
</dbReference>
<dbReference type="Gene3D" id="2.70.170.10">
    <property type="entry name" value="Neurotransmitter-gated ion-channel ligand-binding domain"/>
    <property type="match status" value="1"/>
</dbReference>
<evidence type="ECO:0000256" key="1">
    <source>
        <dbReference type="ARBA" id="ARBA00004141"/>
    </source>
</evidence>
<evidence type="ECO:0000256" key="2">
    <source>
        <dbReference type="ARBA" id="ARBA00023136"/>
    </source>
</evidence>
<comment type="similarity">
    <text evidence="3">Belongs to the ligand-gated ion channel (TC 1.A.9) family.</text>
</comment>
<reference evidence="5 6" key="1">
    <citation type="submission" date="2024-05" db="EMBL/GenBank/DDBJ databases">
        <authorList>
            <person name="Wallberg A."/>
        </authorList>
    </citation>
    <scope>NUCLEOTIDE SEQUENCE [LARGE SCALE GENOMIC DNA]</scope>
</reference>
<dbReference type="PRINTS" id="PR00252">
    <property type="entry name" value="NRIONCHANNEL"/>
</dbReference>
<dbReference type="EMBL" id="CAXKWB010055637">
    <property type="protein sequence ID" value="CAL4177398.1"/>
    <property type="molecule type" value="Genomic_DNA"/>
</dbReference>
<name>A0AAV2SDD7_MEGNR</name>
<dbReference type="InterPro" id="IPR006202">
    <property type="entry name" value="Neur_chan_lig-bd"/>
</dbReference>
<protein>
    <recommendedName>
        <fullName evidence="4">Neurotransmitter-gated ion-channel ligand-binding domain-containing protein</fullName>
    </recommendedName>
</protein>
<evidence type="ECO:0000313" key="5">
    <source>
        <dbReference type="EMBL" id="CAL4177398.1"/>
    </source>
</evidence>
<keyword evidence="3" id="KW-0407">Ion channel</keyword>
<keyword evidence="2" id="KW-0472">Membrane</keyword>
<keyword evidence="6" id="KW-1185">Reference proteome</keyword>
<evidence type="ECO:0000259" key="4">
    <source>
        <dbReference type="Pfam" id="PF02931"/>
    </source>
</evidence>
<evidence type="ECO:0000313" key="6">
    <source>
        <dbReference type="Proteomes" id="UP001497623"/>
    </source>
</evidence>